<organism evidence="9 10">
    <name type="scientific">Scytonema millei VB511283</name>
    <dbReference type="NCBI Taxonomy" id="1245923"/>
    <lineage>
        <taxon>Bacteria</taxon>
        <taxon>Bacillati</taxon>
        <taxon>Cyanobacteriota</taxon>
        <taxon>Cyanophyceae</taxon>
        <taxon>Nostocales</taxon>
        <taxon>Scytonemataceae</taxon>
        <taxon>Scytonema</taxon>
    </lineage>
</organism>
<gene>
    <name evidence="4 9" type="primary">truA</name>
    <name evidence="9" type="ORF">QH73_0000945</name>
</gene>
<evidence type="ECO:0000256" key="4">
    <source>
        <dbReference type="HAMAP-Rule" id="MF_00171"/>
    </source>
</evidence>
<dbReference type="InterPro" id="IPR020103">
    <property type="entry name" value="PsdUridine_synth_cat_dom_sf"/>
</dbReference>
<dbReference type="HAMAP" id="MF_00171">
    <property type="entry name" value="TruA"/>
    <property type="match status" value="1"/>
</dbReference>
<dbReference type="Pfam" id="PF01416">
    <property type="entry name" value="PseudoU_synth_1"/>
    <property type="match status" value="2"/>
</dbReference>
<feature type="active site" description="Nucleophile" evidence="4 5">
    <location>
        <position position="60"/>
    </location>
</feature>
<proteinExistence type="inferred from homology"/>
<dbReference type="Gene3D" id="3.30.70.660">
    <property type="entry name" value="Pseudouridine synthase I, catalytic domain, C-terminal subdomain"/>
    <property type="match status" value="1"/>
</dbReference>
<dbReference type="InterPro" id="IPR020094">
    <property type="entry name" value="TruA/RsuA/RluB/E/F_N"/>
</dbReference>
<evidence type="ECO:0000256" key="7">
    <source>
        <dbReference type="RuleBase" id="RU003792"/>
    </source>
</evidence>
<evidence type="ECO:0000256" key="2">
    <source>
        <dbReference type="ARBA" id="ARBA00022694"/>
    </source>
</evidence>
<evidence type="ECO:0000256" key="6">
    <source>
        <dbReference type="PIRSR" id="PIRSR001430-2"/>
    </source>
</evidence>
<dbReference type="PANTHER" id="PTHR11142">
    <property type="entry name" value="PSEUDOURIDYLATE SYNTHASE"/>
    <property type="match status" value="1"/>
</dbReference>
<dbReference type="InterPro" id="IPR020097">
    <property type="entry name" value="PsdUridine_synth_TruA_a/b_dom"/>
</dbReference>
<evidence type="ECO:0000313" key="10">
    <source>
        <dbReference type="Proteomes" id="UP000031532"/>
    </source>
</evidence>
<dbReference type="EC" id="5.4.99.12" evidence="4"/>
<feature type="domain" description="Pseudouridine synthase I TruA alpha/beta" evidence="8">
    <location>
        <begin position="153"/>
        <end position="254"/>
    </location>
</feature>
<protein>
    <recommendedName>
        <fullName evidence="4">tRNA pseudouridine synthase A</fullName>
        <ecNumber evidence="4">5.4.99.12</ecNumber>
    </recommendedName>
    <alternativeName>
        <fullName evidence="4">tRNA pseudouridine(38-40) synthase</fullName>
    </alternativeName>
    <alternativeName>
        <fullName evidence="4">tRNA pseudouridylate synthase I</fullName>
    </alternativeName>
    <alternativeName>
        <fullName evidence="4">tRNA-uridine isomerase I</fullName>
    </alternativeName>
</protein>
<keyword evidence="10" id="KW-1185">Reference proteome</keyword>
<dbReference type="GO" id="GO:0003723">
    <property type="term" value="F:RNA binding"/>
    <property type="evidence" value="ECO:0007669"/>
    <property type="project" value="InterPro"/>
</dbReference>
<dbReference type="EMBL" id="JTJC03000001">
    <property type="protein sequence ID" value="NHC33244.1"/>
    <property type="molecule type" value="Genomic_DNA"/>
</dbReference>
<reference evidence="9 10" key="1">
    <citation type="journal article" date="2015" name="Genome Announc.">
        <title>Draft Genome Sequence of the Terrestrial Cyanobacterium Scytonema millei VB511283, Isolated from Eastern India.</title>
        <authorList>
            <person name="Sen D."/>
            <person name="Chandrababunaidu M.M."/>
            <person name="Singh D."/>
            <person name="Sanghi N."/>
            <person name="Ghorai A."/>
            <person name="Mishra G.P."/>
            <person name="Madduluri M."/>
            <person name="Adhikary S.P."/>
            <person name="Tripathy S."/>
        </authorList>
    </citation>
    <scope>NUCLEOTIDE SEQUENCE [LARGE SCALE GENOMIC DNA]</scope>
    <source>
        <strain evidence="9 10">VB511283</strain>
    </source>
</reference>
<dbReference type="RefSeq" id="WP_039714879.1">
    <property type="nucleotide sequence ID" value="NZ_JTJC03000001.1"/>
</dbReference>
<comment type="catalytic activity">
    <reaction evidence="4 7">
        <text>uridine(38/39/40) in tRNA = pseudouridine(38/39/40) in tRNA</text>
        <dbReference type="Rhea" id="RHEA:22376"/>
        <dbReference type="Rhea" id="RHEA-COMP:10085"/>
        <dbReference type="Rhea" id="RHEA-COMP:10087"/>
        <dbReference type="ChEBI" id="CHEBI:65314"/>
        <dbReference type="ChEBI" id="CHEBI:65315"/>
        <dbReference type="EC" id="5.4.99.12"/>
    </reaction>
</comment>
<dbReference type="OrthoDB" id="9811823at2"/>
<dbReference type="FunFam" id="3.30.70.580:FF:000001">
    <property type="entry name" value="tRNA pseudouridine synthase A"/>
    <property type="match status" value="1"/>
</dbReference>
<dbReference type="NCBIfam" id="TIGR00071">
    <property type="entry name" value="hisT_truA"/>
    <property type="match status" value="1"/>
</dbReference>
<dbReference type="AlphaFoldDB" id="A0A9X5E2X3"/>
<comment type="function">
    <text evidence="4">Formation of pseudouridine at positions 38, 39 and 40 in the anticodon stem and loop of transfer RNAs.</text>
</comment>
<evidence type="ECO:0000256" key="1">
    <source>
        <dbReference type="ARBA" id="ARBA00009375"/>
    </source>
</evidence>
<sequence length="305" mass="34380">MAVWQPELTSRVALVIQYLGTRFHGWQRQPQQRTVQEEIETAIANVLGYPVVIHGAGRTDAGVHAAAQVAHFNVVNCPIPAHRWAAILNSRLPEDILIRASAEVSLDWHARFSAKWRRYRYTLYTDPRPNLFVKALSWHYYHAPLDESLIQAALKPLLGNHHLAAFHRAGSSRAHSWVEIQAAECHRQGSFVQIELQANGFLYGMVRLLMGLLVQVGSKQRSLANFTEIWQQQRRAEVKYAAPAAGLCLLRVGYAEFPFPAEIWYDTQPQFFLPDVTTTPIEQNELIPTPSCIAASRLSQAAAQT</sequence>
<evidence type="ECO:0000256" key="5">
    <source>
        <dbReference type="PIRSR" id="PIRSR001430-1"/>
    </source>
</evidence>
<accession>A0A9X5E2X3</accession>
<dbReference type="SUPFAM" id="SSF55120">
    <property type="entry name" value="Pseudouridine synthase"/>
    <property type="match status" value="1"/>
</dbReference>
<evidence type="ECO:0000256" key="3">
    <source>
        <dbReference type="ARBA" id="ARBA00023235"/>
    </source>
</evidence>
<dbReference type="InterPro" id="IPR020095">
    <property type="entry name" value="PsdUridine_synth_TruA_C"/>
</dbReference>
<dbReference type="CDD" id="cd02570">
    <property type="entry name" value="PseudoU_synth_EcTruA"/>
    <property type="match status" value="1"/>
</dbReference>
<comment type="caution">
    <text evidence="4">Lacks conserved residue(s) required for the propagation of feature annotation.</text>
</comment>
<name>A0A9X5E2X3_9CYAN</name>
<dbReference type="PANTHER" id="PTHR11142:SF0">
    <property type="entry name" value="TRNA PSEUDOURIDINE SYNTHASE-LIKE 1"/>
    <property type="match status" value="1"/>
</dbReference>
<comment type="similarity">
    <text evidence="1 4 7">Belongs to the tRNA pseudouridine synthase TruA family.</text>
</comment>
<comment type="subunit">
    <text evidence="4">Homodimer.</text>
</comment>
<dbReference type="GO" id="GO:0160147">
    <property type="term" value="F:tRNA pseudouridine(38-40) synthase activity"/>
    <property type="evidence" value="ECO:0007669"/>
    <property type="project" value="UniProtKB-EC"/>
</dbReference>
<dbReference type="InterPro" id="IPR001406">
    <property type="entry name" value="PsdUridine_synth_TruA"/>
</dbReference>
<dbReference type="PIRSF" id="PIRSF001430">
    <property type="entry name" value="tRNA_psdUrid_synth"/>
    <property type="match status" value="1"/>
</dbReference>
<dbReference type="GO" id="GO:0031119">
    <property type="term" value="P:tRNA pseudouridine synthesis"/>
    <property type="evidence" value="ECO:0007669"/>
    <property type="project" value="UniProtKB-UniRule"/>
</dbReference>
<evidence type="ECO:0000313" key="9">
    <source>
        <dbReference type="EMBL" id="NHC33244.1"/>
    </source>
</evidence>
<dbReference type="Proteomes" id="UP000031532">
    <property type="component" value="Unassembled WGS sequence"/>
</dbReference>
<feature type="domain" description="Pseudouridine synthase I TruA alpha/beta" evidence="8">
    <location>
        <begin position="16"/>
        <end position="112"/>
    </location>
</feature>
<keyword evidence="2 4" id="KW-0819">tRNA processing</keyword>
<evidence type="ECO:0000259" key="8">
    <source>
        <dbReference type="Pfam" id="PF01416"/>
    </source>
</evidence>
<keyword evidence="3 4" id="KW-0413">Isomerase</keyword>
<comment type="caution">
    <text evidence="9">The sequence shown here is derived from an EMBL/GenBank/DDBJ whole genome shotgun (WGS) entry which is preliminary data.</text>
</comment>
<dbReference type="Gene3D" id="3.30.70.580">
    <property type="entry name" value="Pseudouridine synthase I, catalytic domain, N-terminal subdomain"/>
    <property type="match status" value="1"/>
</dbReference>
<feature type="binding site" evidence="4 6">
    <location>
        <position position="119"/>
    </location>
    <ligand>
        <name>substrate</name>
    </ligand>
</feature>